<proteinExistence type="predicted"/>
<evidence type="ECO:0000313" key="2">
    <source>
        <dbReference type="Proteomes" id="UP001054945"/>
    </source>
</evidence>
<sequence length="105" mass="11978">RSGQPGISLSKSKQNDAIDSLYDGSERHTGHPFNCKRLFSKLFAQNNMDLRYLSVRSTYPGISLSKSKQNDAIDSLYDGSERYFGNPFNCKRLFSKLFARDNMDL</sequence>
<accession>A0AAV4UBJ8</accession>
<gene>
    <name evidence="1" type="ORF">CEXT_480071</name>
</gene>
<dbReference type="AlphaFoldDB" id="A0AAV4UBJ8"/>
<protein>
    <recommendedName>
        <fullName evidence="3">Ycf2</fullName>
    </recommendedName>
</protein>
<evidence type="ECO:0000313" key="1">
    <source>
        <dbReference type="EMBL" id="GIY55123.1"/>
    </source>
</evidence>
<name>A0AAV4UBJ8_CAEEX</name>
<dbReference type="EMBL" id="BPLR01012609">
    <property type="protein sequence ID" value="GIY55123.1"/>
    <property type="molecule type" value="Genomic_DNA"/>
</dbReference>
<evidence type="ECO:0008006" key="3">
    <source>
        <dbReference type="Google" id="ProtNLM"/>
    </source>
</evidence>
<organism evidence="1 2">
    <name type="scientific">Caerostris extrusa</name>
    <name type="common">Bark spider</name>
    <name type="synonym">Caerostris bankana</name>
    <dbReference type="NCBI Taxonomy" id="172846"/>
    <lineage>
        <taxon>Eukaryota</taxon>
        <taxon>Metazoa</taxon>
        <taxon>Ecdysozoa</taxon>
        <taxon>Arthropoda</taxon>
        <taxon>Chelicerata</taxon>
        <taxon>Arachnida</taxon>
        <taxon>Araneae</taxon>
        <taxon>Araneomorphae</taxon>
        <taxon>Entelegynae</taxon>
        <taxon>Araneoidea</taxon>
        <taxon>Araneidae</taxon>
        <taxon>Caerostris</taxon>
    </lineage>
</organism>
<reference evidence="1 2" key="1">
    <citation type="submission" date="2021-06" db="EMBL/GenBank/DDBJ databases">
        <title>Caerostris extrusa draft genome.</title>
        <authorList>
            <person name="Kono N."/>
            <person name="Arakawa K."/>
        </authorList>
    </citation>
    <scope>NUCLEOTIDE SEQUENCE [LARGE SCALE GENOMIC DNA]</scope>
</reference>
<keyword evidence="2" id="KW-1185">Reference proteome</keyword>
<comment type="caution">
    <text evidence="1">The sequence shown here is derived from an EMBL/GenBank/DDBJ whole genome shotgun (WGS) entry which is preliminary data.</text>
</comment>
<dbReference type="Proteomes" id="UP001054945">
    <property type="component" value="Unassembled WGS sequence"/>
</dbReference>
<feature type="non-terminal residue" evidence="1">
    <location>
        <position position="1"/>
    </location>
</feature>